<dbReference type="AlphaFoldDB" id="A0A6N3DBU9"/>
<dbReference type="GO" id="GO:0006777">
    <property type="term" value="P:Mo-molybdopterin cofactor biosynthetic process"/>
    <property type="evidence" value="ECO:0007669"/>
    <property type="project" value="InterPro"/>
</dbReference>
<proteinExistence type="predicted"/>
<dbReference type="SUPFAM" id="SSF52540">
    <property type="entry name" value="P-loop containing nucleoside triphosphate hydrolases"/>
    <property type="match status" value="1"/>
</dbReference>
<organism evidence="2">
    <name type="scientific">Intestinibacter bartlettii</name>
    <dbReference type="NCBI Taxonomy" id="261299"/>
    <lineage>
        <taxon>Bacteria</taxon>
        <taxon>Bacillati</taxon>
        <taxon>Bacillota</taxon>
        <taxon>Clostridia</taxon>
        <taxon>Peptostreptococcales</taxon>
        <taxon>Peptostreptococcaceae</taxon>
        <taxon>Intestinibacter</taxon>
    </lineage>
</organism>
<dbReference type="GO" id="GO:0005525">
    <property type="term" value="F:GTP binding"/>
    <property type="evidence" value="ECO:0007669"/>
    <property type="project" value="InterPro"/>
</dbReference>
<feature type="domain" description="Molybdopterin-guanine dinucleotide biosynthesis protein B (MobB)" evidence="1">
    <location>
        <begin position="11"/>
        <end position="139"/>
    </location>
</feature>
<dbReference type="NCBIfam" id="TIGR00176">
    <property type="entry name" value="mobB"/>
    <property type="match status" value="1"/>
</dbReference>
<protein>
    <submittedName>
        <fullName evidence="2">Molybdopterin-guanine dinucleotide biosynthesis adapter protein</fullName>
    </submittedName>
</protein>
<dbReference type="EMBL" id="CACRUE010000031">
    <property type="protein sequence ID" value="VYU24619.1"/>
    <property type="molecule type" value="Genomic_DNA"/>
</dbReference>
<evidence type="ECO:0000259" key="1">
    <source>
        <dbReference type="Pfam" id="PF03205"/>
    </source>
</evidence>
<dbReference type="InterPro" id="IPR052539">
    <property type="entry name" value="MGD_biosynthesis_adapter"/>
</dbReference>
<dbReference type="InterPro" id="IPR004435">
    <property type="entry name" value="MobB_dom"/>
</dbReference>
<sequence length="175" mass="19841">MKKNNIKKQSIIVICGVKNSGKTTLITKLIPKFTSLGYKVATIKHDGHDFDADVEGTDSYKHKQAGAYGTAVFSKNKFMVVKEQKETDEFELINLFPEADLIFLEGFKHSNYPKIEIVRKGNSYESVCSKENLIAIASDIDIENNIKNLNIDKKIIDLNNIDKIVEKIIQYIEVK</sequence>
<dbReference type="Gene3D" id="3.40.50.300">
    <property type="entry name" value="P-loop containing nucleotide triphosphate hydrolases"/>
    <property type="match status" value="1"/>
</dbReference>
<accession>A0A6N3DBU9</accession>
<dbReference type="PANTHER" id="PTHR40072:SF1">
    <property type="entry name" value="MOLYBDOPTERIN-GUANINE DINUCLEOTIDE BIOSYNTHESIS ADAPTER PROTEIN"/>
    <property type="match status" value="1"/>
</dbReference>
<name>A0A6N3DBU9_9FIRM</name>
<dbReference type="Pfam" id="PF03205">
    <property type="entry name" value="MobB"/>
    <property type="match status" value="1"/>
</dbReference>
<dbReference type="RefSeq" id="WP_024038191.1">
    <property type="nucleotide sequence ID" value="NZ_CACRUE010000031.1"/>
</dbReference>
<gene>
    <name evidence="2" type="primary">mobB</name>
    <name evidence="2" type="ORF">IBLFYP30_02123</name>
</gene>
<dbReference type="InterPro" id="IPR027417">
    <property type="entry name" value="P-loop_NTPase"/>
</dbReference>
<dbReference type="PANTHER" id="PTHR40072">
    <property type="entry name" value="MOLYBDOPTERIN-GUANINE DINUCLEOTIDE BIOSYNTHESIS ADAPTER PROTEIN-RELATED"/>
    <property type="match status" value="1"/>
</dbReference>
<evidence type="ECO:0000313" key="2">
    <source>
        <dbReference type="EMBL" id="VYU24619.1"/>
    </source>
</evidence>
<dbReference type="CDD" id="cd03116">
    <property type="entry name" value="MobB"/>
    <property type="match status" value="1"/>
</dbReference>
<reference evidence="2" key="1">
    <citation type="submission" date="2019-11" db="EMBL/GenBank/DDBJ databases">
        <authorList>
            <person name="Feng L."/>
        </authorList>
    </citation>
    <scope>NUCLEOTIDE SEQUENCE</scope>
    <source>
        <strain evidence="2">IbartlettiiLFYP30</strain>
    </source>
</reference>